<dbReference type="FunFam" id="3.40.50.300:FF:000061">
    <property type="entry name" value="ATPase family, AAA domain-containing 2"/>
    <property type="match status" value="1"/>
</dbReference>
<evidence type="ECO:0000256" key="4">
    <source>
        <dbReference type="ARBA" id="ARBA00023117"/>
    </source>
</evidence>
<dbReference type="GO" id="GO:0006334">
    <property type="term" value="P:nucleosome assembly"/>
    <property type="evidence" value="ECO:0007669"/>
    <property type="project" value="TreeGrafter"/>
</dbReference>
<dbReference type="SMART" id="SM00382">
    <property type="entry name" value="AAA"/>
    <property type="match status" value="1"/>
</dbReference>
<gene>
    <name evidence="8" type="ORF">OSTQU699_LOCUS8472</name>
</gene>
<evidence type="ECO:0000259" key="7">
    <source>
        <dbReference type="SMART" id="SM00382"/>
    </source>
</evidence>
<feature type="region of interest" description="Disordered" evidence="6">
    <location>
        <begin position="1020"/>
        <end position="1083"/>
    </location>
</feature>
<dbReference type="InterPro" id="IPR003959">
    <property type="entry name" value="ATPase_AAA_core"/>
</dbReference>
<dbReference type="SUPFAM" id="SSF52540">
    <property type="entry name" value="P-loop containing nucleoside triphosphate hydrolases"/>
    <property type="match status" value="2"/>
</dbReference>
<dbReference type="GO" id="GO:0006337">
    <property type="term" value="P:nucleosome disassembly"/>
    <property type="evidence" value="ECO:0007669"/>
    <property type="project" value="TreeGrafter"/>
</dbReference>
<dbReference type="GO" id="GO:0003682">
    <property type="term" value="F:chromatin binding"/>
    <property type="evidence" value="ECO:0007669"/>
    <property type="project" value="TreeGrafter"/>
</dbReference>
<dbReference type="PANTHER" id="PTHR23069">
    <property type="entry name" value="AAA DOMAIN-CONTAINING"/>
    <property type="match status" value="1"/>
</dbReference>
<keyword evidence="5" id="KW-0175">Coiled coil</keyword>
<dbReference type="InterPro" id="IPR045199">
    <property type="entry name" value="ATAD2-like"/>
</dbReference>
<evidence type="ECO:0000313" key="8">
    <source>
        <dbReference type="EMBL" id="CAD7703115.1"/>
    </source>
</evidence>
<sequence length="1154" mass="127729">MAQRARRMSERYALRDKKVRNMAESEDEDLRGMAPRRTTTRRTVRKVYRDAQGVRTEHEENEVVVERRERSSKRRRKMTHRYSPGEEDRMADWGREEQQVDVDEDEILERRHHSPTSEQSGDLSESENTEAIESEMQAASGTSGDSEDTGEEQESEEDQETQKRYSLRSRPSGHDRSGMPSCNGRDQKRRGNGSDYRLRPQKHITKYFEGNNTVRADKDDYLEVDEGVDCDDCEVPDVDIVPDTVGLNAIKATASGSCLPSVERGPKLHKNKMPVWGRGGAGAPDVGPIEVDPSLTFNDVGGMDDCITQLKEITFLPLIYPELFQQFNITPPRGILFHGAPGTGKTLMAKVLAAEASRGGRKVTFFMRKGADVLTKWVGESERALRALFEEAKKCQPSIIFFDEIDGLAPARSGRMDHVHNSLVATLLALMDGLESRGEVIVIGATNRVDAIDDALKRPGRFDRLYRFSLPDATARRKILKINTRQWATPPDPAVVGELVSLTAGYCGADLKAVCTEAFFVAVRRTFPQVYESRQKLLLASSKVRVTRADFLAALSAVTPSATTSGANFARPMNPLLAPCLSEHVCDVLDKIRTVFPVAELCIMDGGTPPEPVGRSEAAGFACFKAPGSLLICGQRGCMQHVVGAAVLHKLERLPVMNLGMTDLLTAGGMFLEEALLNKIKEARRCAPSILYLPDFHVWCRSASHSLKSVLEVTCKYHLSAPVLVLAVAEGPAADMMPLFRNFVGDVPQYVGCCLPQVLEVHRPNEGQRKQFFQGIVQEAAKPPEPQPATLRGPPPNLPVDRSALQRDAEAMLREEEKAIREMRMALREVTNTLMADASFHIFIETDDQLEDMEAWENSEAPPGFYKLLENVNDNKYRNPQTYLKDVDGLVRLALQRIKERDGRAELVKSKDLGQRVKDTARLLVESKISPSLITKCNSLVAKLDAPEEEVQGSPNDKRCNGPAATTGEDASCSESPLQEDEGAHERRVSTRRTGRTLSRSVVYDDPEVAMRKLRSLAREKGQGDLLRSSAGCGAMAEDEREQTPPEPRSHNGCLDREDGSSGPSQDTCSAPPPAPERQAKQEDLATAEVVSQRLAKATEDFSLDQLLLLHSKIARKVASSQGAVDRGAVLNSIAEQCLQVRRMGSNWTSLDDH</sequence>
<dbReference type="GO" id="GO:0005524">
    <property type="term" value="F:ATP binding"/>
    <property type="evidence" value="ECO:0007669"/>
    <property type="project" value="UniProtKB-KW"/>
</dbReference>
<feature type="compositionally biased region" description="Basic residues" evidence="6">
    <location>
        <begin position="70"/>
        <end position="80"/>
    </location>
</feature>
<feature type="compositionally biased region" description="Acidic residues" evidence="6">
    <location>
        <begin position="124"/>
        <end position="133"/>
    </location>
</feature>
<dbReference type="GO" id="GO:0042393">
    <property type="term" value="F:histone binding"/>
    <property type="evidence" value="ECO:0007669"/>
    <property type="project" value="TreeGrafter"/>
</dbReference>
<keyword evidence="9" id="KW-1185">Reference proteome</keyword>
<keyword evidence="2" id="KW-0547">Nucleotide-binding</keyword>
<dbReference type="Pfam" id="PF17862">
    <property type="entry name" value="AAA_lid_3"/>
    <property type="match status" value="1"/>
</dbReference>
<organism evidence="8 9">
    <name type="scientific">Ostreobium quekettii</name>
    <dbReference type="NCBI Taxonomy" id="121088"/>
    <lineage>
        <taxon>Eukaryota</taxon>
        <taxon>Viridiplantae</taxon>
        <taxon>Chlorophyta</taxon>
        <taxon>core chlorophytes</taxon>
        <taxon>Ulvophyceae</taxon>
        <taxon>TCBD clade</taxon>
        <taxon>Bryopsidales</taxon>
        <taxon>Ostreobineae</taxon>
        <taxon>Ostreobiaceae</taxon>
        <taxon>Ostreobium</taxon>
    </lineage>
</organism>
<dbReference type="InterPro" id="IPR003593">
    <property type="entry name" value="AAA+_ATPase"/>
</dbReference>
<dbReference type="AlphaFoldDB" id="A0A8S1JGE7"/>
<dbReference type="InterPro" id="IPR041569">
    <property type="entry name" value="AAA_lid_3"/>
</dbReference>
<comment type="caution">
    <text evidence="8">The sequence shown here is derived from an EMBL/GenBank/DDBJ whole genome shotgun (WGS) entry which is preliminary data.</text>
</comment>
<dbReference type="Gene3D" id="1.10.8.60">
    <property type="match status" value="1"/>
</dbReference>
<protein>
    <recommendedName>
        <fullName evidence="7">AAA+ ATPase domain-containing protein</fullName>
    </recommendedName>
</protein>
<dbReference type="InterPro" id="IPR027417">
    <property type="entry name" value="P-loop_NTPase"/>
</dbReference>
<evidence type="ECO:0000256" key="6">
    <source>
        <dbReference type="SAM" id="MobiDB-lite"/>
    </source>
</evidence>
<feature type="coiled-coil region" evidence="5">
    <location>
        <begin position="802"/>
        <end position="833"/>
    </location>
</feature>
<comment type="similarity">
    <text evidence="1">Belongs to the AAA ATPase family.</text>
</comment>
<name>A0A8S1JGE7_9CHLO</name>
<dbReference type="GO" id="GO:0005634">
    <property type="term" value="C:nucleus"/>
    <property type="evidence" value="ECO:0007669"/>
    <property type="project" value="TreeGrafter"/>
</dbReference>
<dbReference type="GO" id="GO:0045815">
    <property type="term" value="P:transcription initiation-coupled chromatin remodeling"/>
    <property type="evidence" value="ECO:0007669"/>
    <property type="project" value="TreeGrafter"/>
</dbReference>
<keyword evidence="4" id="KW-0103">Bromodomain</keyword>
<keyword evidence="3" id="KW-0067">ATP-binding</keyword>
<dbReference type="OrthoDB" id="5421at2759"/>
<feature type="compositionally biased region" description="Basic and acidic residues" evidence="6">
    <location>
        <begin position="1042"/>
        <end position="1060"/>
    </location>
</feature>
<dbReference type="Gene3D" id="3.40.50.300">
    <property type="entry name" value="P-loop containing nucleotide triphosphate hydrolases"/>
    <property type="match status" value="1"/>
</dbReference>
<dbReference type="PANTHER" id="PTHR23069:SF0">
    <property type="entry name" value="TAT-BINDING HOMOLOG 7"/>
    <property type="match status" value="1"/>
</dbReference>
<accession>A0A8S1JGE7</accession>
<dbReference type="PROSITE" id="PS00674">
    <property type="entry name" value="AAA"/>
    <property type="match status" value="1"/>
</dbReference>
<reference evidence="8" key="1">
    <citation type="submission" date="2020-12" db="EMBL/GenBank/DDBJ databases">
        <authorList>
            <person name="Iha C."/>
        </authorList>
    </citation>
    <scope>NUCLEOTIDE SEQUENCE</scope>
</reference>
<evidence type="ECO:0000256" key="2">
    <source>
        <dbReference type="ARBA" id="ARBA00022741"/>
    </source>
</evidence>
<dbReference type="EMBL" id="CAJHUC010002068">
    <property type="protein sequence ID" value="CAD7703115.1"/>
    <property type="molecule type" value="Genomic_DNA"/>
</dbReference>
<evidence type="ECO:0000256" key="5">
    <source>
        <dbReference type="SAM" id="Coils"/>
    </source>
</evidence>
<dbReference type="Pfam" id="PF00004">
    <property type="entry name" value="AAA"/>
    <property type="match status" value="1"/>
</dbReference>
<evidence type="ECO:0000313" key="9">
    <source>
        <dbReference type="Proteomes" id="UP000708148"/>
    </source>
</evidence>
<dbReference type="Proteomes" id="UP000708148">
    <property type="component" value="Unassembled WGS sequence"/>
</dbReference>
<feature type="region of interest" description="Disordered" evidence="6">
    <location>
        <begin position="21"/>
        <end position="201"/>
    </location>
</feature>
<evidence type="ECO:0000256" key="1">
    <source>
        <dbReference type="ARBA" id="ARBA00006914"/>
    </source>
</evidence>
<dbReference type="GO" id="GO:0016887">
    <property type="term" value="F:ATP hydrolysis activity"/>
    <property type="evidence" value="ECO:0007669"/>
    <property type="project" value="InterPro"/>
</dbReference>
<feature type="compositionally biased region" description="Basic and acidic residues" evidence="6">
    <location>
        <begin position="83"/>
        <end position="98"/>
    </location>
</feature>
<feature type="domain" description="AAA+ ATPase" evidence="7">
    <location>
        <begin position="331"/>
        <end position="472"/>
    </location>
</feature>
<dbReference type="InterPro" id="IPR003960">
    <property type="entry name" value="ATPase_AAA_CS"/>
</dbReference>
<feature type="region of interest" description="Disordered" evidence="6">
    <location>
        <begin position="946"/>
        <end position="999"/>
    </location>
</feature>
<evidence type="ECO:0000256" key="3">
    <source>
        <dbReference type="ARBA" id="ARBA00022840"/>
    </source>
</evidence>
<feature type="compositionally biased region" description="Acidic residues" evidence="6">
    <location>
        <begin position="145"/>
        <end position="159"/>
    </location>
</feature>
<proteinExistence type="inferred from homology"/>